<evidence type="ECO:0000313" key="1">
    <source>
        <dbReference type="EMBL" id="MBK1727121.1"/>
    </source>
</evidence>
<dbReference type="InterPro" id="IPR047717">
    <property type="entry name" value="CC_star_Cory"/>
</dbReference>
<comment type="caution">
    <text evidence="1">The sequence shown here is derived from an EMBL/GenBank/DDBJ whole genome shotgun (WGS) entry which is preliminary data.</text>
</comment>
<protein>
    <recommendedName>
        <fullName evidence="3">DNA helicase</fullName>
    </recommendedName>
</protein>
<dbReference type="InterPro" id="IPR058303">
    <property type="entry name" value="DUF7990"/>
</dbReference>
<sequence length="71" mass="8445">MLRLGHEAEIRRELEERDDLVMLLLFGEAMGLPNPVSYYTLELYPALIEAYHDWHQRMGMERSPLDHIRCC</sequence>
<keyword evidence="2" id="KW-1185">Reference proteome</keyword>
<name>A0ABS1E9Z2_9GAMM</name>
<dbReference type="NCBIfam" id="NF041419">
    <property type="entry name" value="CC_star_Cory"/>
    <property type="match status" value="1"/>
</dbReference>
<reference evidence="1 2" key="1">
    <citation type="journal article" date="2020" name="Microorganisms">
        <title>Osmotic Adaptation and Compatible Solute Biosynthesis of Phototrophic Bacteria as Revealed from Genome Analyses.</title>
        <authorList>
            <person name="Imhoff J.F."/>
            <person name="Rahn T."/>
            <person name="Kunzel S."/>
            <person name="Keller A."/>
            <person name="Neulinger S.C."/>
        </authorList>
    </citation>
    <scope>NUCLEOTIDE SEQUENCE [LARGE SCALE GENOMIC DNA]</scope>
    <source>
        <strain evidence="1 2">DSM 15116</strain>
    </source>
</reference>
<dbReference type="Proteomes" id="UP000738126">
    <property type="component" value="Unassembled WGS sequence"/>
</dbReference>
<evidence type="ECO:0000313" key="2">
    <source>
        <dbReference type="Proteomes" id="UP000738126"/>
    </source>
</evidence>
<evidence type="ECO:0008006" key="3">
    <source>
        <dbReference type="Google" id="ProtNLM"/>
    </source>
</evidence>
<dbReference type="Pfam" id="PF25952">
    <property type="entry name" value="DUF7990"/>
    <property type="match status" value="1"/>
</dbReference>
<accession>A0ABS1E9Z2</accession>
<gene>
    <name evidence="1" type="ORF">CKO13_08835</name>
</gene>
<dbReference type="EMBL" id="NRSH01000101">
    <property type="protein sequence ID" value="MBK1727121.1"/>
    <property type="molecule type" value="Genomic_DNA"/>
</dbReference>
<proteinExistence type="predicted"/>
<organism evidence="1 2">
    <name type="scientific">Halorhodospira neutriphila</name>
    <dbReference type="NCBI Taxonomy" id="168379"/>
    <lineage>
        <taxon>Bacteria</taxon>
        <taxon>Pseudomonadati</taxon>
        <taxon>Pseudomonadota</taxon>
        <taxon>Gammaproteobacteria</taxon>
        <taxon>Chromatiales</taxon>
        <taxon>Ectothiorhodospiraceae</taxon>
        <taxon>Halorhodospira</taxon>
    </lineage>
</organism>